<reference evidence="4 5" key="1">
    <citation type="submission" date="2018-01" db="EMBL/GenBank/DDBJ databases">
        <title>Whole genome sequencing of Histamine producing bacteria.</title>
        <authorList>
            <person name="Butler K."/>
        </authorList>
    </citation>
    <scope>NUCLEOTIDE SEQUENCE [LARGE SCALE GENOMIC DNA]</scope>
    <source>
        <strain evidence="4 5">DSM 100436</strain>
    </source>
</reference>
<evidence type="ECO:0000313" key="5">
    <source>
        <dbReference type="Proteomes" id="UP000241771"/>
    </source>
</evidence>
<dbReference type="InterPro" id="IPR016181">
    <property type="entry name" value="Acyl_CoA_acyltransferase"/>
</dbReference>
<organism evidence="4 5">
    <name type="scientific">Photobacterium sanctipauli</name>
    <dbReference type="NCBI Taxonomy" id="1342794"/>
    <lineage>
        <taxon>Bacteria</taxon>
        <taxon>Pseudomonadati</taxon>
        <taxon>Pseudomonadota</taxon>
        <taxon>Gammaproteobacteria</taxon>
        <taxon>Vibrionales</taxon>
        <taxon>Vibrionaceae</taxon>
        <taxon>Photobacterium</taxon>
    </lineage>
</organism>
<accession>A0A2T3NA30</accession>
<feature type="domain" description="N-acetyltransferase" evidence="3">
    <location>
        <begin position="6"/>
        <end position="150"/>
    </location>
</feature>
<evidence type="ECO:0000259" key="3">
    <source>
        <dbReference type="PROSITE" id="PS51186"/>
    </source>
</evidence>
<sequence>MQWQCLSFEQLDTQQLYQLLKLRSDVFVVEQECAYPDLDNHDCNNGTYHLLGIRDGELVAYLRLLPPGLTYEDVSIGRVVTAASARGDGLGHQLLAQGLIEAERLWPSHSIEIGAQSHLQHYYQKYGFTACSDEYLEDGIPHIDMRIEKAISTKNLGA</sequence>
<keyword evidence="5" id="KW-1185">Reference proteome</keyword>
<dbReference type="GO" id="GO:0016747">
    <property type="term" value="F:acyltransferase activity, transferring groups other than amino-acyl groups"/>
    <property type="evidence" value="ECO:0007669"/>
    <property type="project" value="InterPro"/>
</dbReference>
<dbReference type="RefSeq" id="WP_036815936.1">
    <property type="nucleotide sequence ID" value="NZ_JGVO01000006.1"/>
</dbReference>
<dbReference type="SUPFAM" id="SSF55729">
    <property type="entry name" value="Acyl-CoA N-acyltransferases (Nat)"/>
    <property type="match status" value="1"/>
</dbReference>
<comment type="caution">
    <text evidence="4">The sequence shown here is derived from an EMBL/GenBank/DDBJ whole genome shotgun (WGS) entry which is preliminary data.</text>
</comment>
<protein>
    <recommendedName>
        <fullName evidence="2">Protein ElaA</fullName>
    </recommendedName>
</protein>
<proteinExistence type="inferred from homology"/>
<dbReference type="Gene3D" id="3.40.630.30">
    <property type="match status" value="1"/>
</dbReference>
<dbReference type="Proteomes" id="UP000241771">
    <property type="component" value="Unassembled WGS sequence"/>
</dbReference>
<dbReference type="Pfam" id="PF13673">
    <property type="entry name" value="Acetyltransf_10"/>
    <property type="match status" value="1"/>
</dbReference>
<dbReference type="AlphaFoldDB" id="A0A2T3NA30"/>
<dbReference type="PROSITE" id="PS51186">
    <property type="entry name" value="GNAT"/>
    <property type="match status" value="1"/>
</dbReference>
<dbReference type="CDD" id="cd04301">
    <property type="entry name" value="NAT_SF"/>
    <property type="match status" value="1"/>
</dbReference>
<evidence type="ECO:0000256" key="1">
    <source>
        <dbReference type="ARBA" id="ARBA00009623"/>
    </source>
</evidence>
<comment type="similarity">
    <text evidence="1">Belongs to the UPF0039 (ElaA) family.</text>
</comment>
<evidence type="ECO:0000256" key="2">
    <source>
        <dbReference type="ARBA" id="ARBA00072224"/>
    </source>
</evidence>
<dbReference type="FunFam" id="3.40.630.30:FF:000035">
    <property type="entry name" value="GNAT family N-acetyltransferase"/>
    <property type="match status" value="1"/>
</dbReference>
<dbReference type="OrthoDB" id="9796171at2"/>
<dbReference type="EMBL" id="PYMA01000027">
    <property type="protein sequence ID" value="PSW10493.1"/>
    <property type="molecule type" value="Genomic_DNA"/>
</dbReference>
<gene>
    <name evidence="4" type="ORF">C9I98_25145</name>
</gene>
<name>A0A2T3NA30_9GAMM</name>
<keyword evidence="4" id="KW-0808">Transferase</keyword>
<dbReference type="InterPro" id="IPR000182">
    <property type="entry name" value="GNAT_dom"/>
</dbReference>
<evidence type="ECO:0000313" key="4">
    <source>
        <dbReference type="EMBL" id="PSW10493.1"/>
    </source>
</evidence>